<dbReference type="AlphaFoldDB" id="A0A261F1E9"/>
<dbReference type="EMBL" id="MWWQ01000005">
    <property type="protein sequence ID" value="OZG52893.1"/>
    <property type="molecule type" value="Genomic_DNA"/>
</dbReference>
<evidence type="ECO:0000259" key="2">
    <source>
        <dbReference type="Pfam" id="PF01882"/>
    </source>
</evidence>
<dbReference type="InterPro" id="IPR036465">
    <property type="entry name" value="vWFA_dom_sf"/>
</dbReference>
<feature type="compositionally biased region" description="Polar residues" evidence="1">
    <location>
        <begin position="13"/>
        <end position="24"/>
    </location>
</feature>
<dbReference type="PANTHER" id="PTHR33608">
    <property type="entry name" value="BLL2464 PROTEIN"/>
    <property type="match status" value="1"/>
</dbReference>
<sequence>MMFFKRTRDARKPNTQQANDASQADVTGAIAPVGVEAALGLDDDPIRARINALGSRLSLPTVRRALGVLEGEHPSGQRGSGYEFLDERTYMPGDEARFIDWKATARRGRPIVIDKERTVTSTVWMLLDGGSEMTGITAAGESECRVAFNAMRMFAMLSMRRGDDVAVAAVNSQGVVKAPVANRPVDFDRALRHVSRRIGKAPRSMEELLRFAKRIKDRRSLIIIVSDETGWSQVNPASIKTLRRTHQITAVCIKALNPFSVSQAPGGVFDAHTDRRIPAYLRTSTNESELSTHRAYMDTTLHDTLERAGATYISAASSETMFSEFVTMLSAAMKNRDVARGVR</sequence>
<evidence type="ECO:0000256" key="1">
    <source>
        <dbReference type="SAM" id="MobiDB-lite"/>
    </source>
</evidence>
<keyword evidence="4" id="KW-1185">Reference proteome</keyword>
<evidence type="ECO:0000313" key="3">
    <source>
        <dbReference type="EMBL" id="OZG52893.1"/>
    </source>
</evidence>
<accession>A0A261F1E9</accession>
<comment type="caution">
    <text evidence="3">The sequence shown here is derived from an EMBL/GenBank/DDBJ whole genome shotgun (WGS) entry which is preliminary data.</text>
</comment>
<dbReference type="Proteomes" id="UP000216454">
    <property type="component" value="Unassembled WGS sequence"/>
</dbReference>
<gene>
    <name evidence="3" type="ORF">PSSU_0511</name>
</gene>
<organism evidence="3 4">
    <name type="scientific">Pseudoscardovia suis</name>
    <dbReference type="NCBI Taxonomy" id="987063"/>
    <lineage>
        <taxon>Bacteria</taxon>
        <taxon>Bacillati</taxon>
        <taxon>Actinomycetota</taxon>
        <taxon>Actinomycetes</taxon>
        <taxon>Bifidobacteriales</taxon>
        <taxon>Bifidobacteriaceae</taxon>
        <taxon>Pseudoscardovia</taxon>
    </lineage>
</organism>
<dbReference type="OrthoDB" id="9776116at2"/>
<evidence type="ECO:0000313" key="4">
    <source>
        <dbReference type="Proteomes" id="UP000216454"/>
    </source>
</evidence>
<name>A0A261F1E9_9BIFI</name>
<feature type="compositionally biased region" description="Basic and acidic residues" evidence="1">
    <location>
        <begin position="1"/>
        <end position="12"/>
    </location>
</feature>
<proteinExistence type="predicted"/>
<dbReference type="PANTHER" id="PTHR33608:SF3">
    <property type="entry name" value="SLR2013 PROTEIN"/>
    <property type="match status" value="1"/>
</dbReference>
<feature type="domain" description="DUF58" evidence="2">
    <location>
        <begin position="87"/>
        <end position="253"/>
    </location>
</feature>
<dbReference type="InterPro" id="IPR002881">
    <property type="entry name" value="DUF58"/>
</dbReference>
<feature type="region of interest" description="Disordered" evidence="1">
    <location>
        <begin position="1"/>
        <end position="24"/>
    </location>
</feature>
<dbReference type="Gene3D" id="3.40.50.410">
    <property type="entry name" value="von Willebrand factor, type A domain"/>
    <property type="match status" value="1"/>
</dbReference>
<reference evidence="3 4" key="1">
    <citation type="journal article" date="2017" name="BMC Genomics">
        <title>Comparative genomic and phylogenomic analyses of the Bifidobacteriaceae family.</title>
        <authorList>
            <person name="Lugli G.A."/>
            <person name="Milani C."/>
            <person name="Turroni F."/>
            <person name="Duranti S."/>
            <person name="Mancabelli L."/>
            <person name="Mangifesta M."/>
            <person name="Ferrario C."/>
            <person name="Modesto M."/>
            <person name="Mattarelli P."/>
            <person name="Jiri K."/>
            <person name="van Sinderen D."/>
            <person name="Ventura M."/>
        </authorList>
    </citation>
    <scope>NUCLEOTIDE SEQUENCE [LARGE SCALE GENOMIC DNA]</scope>
    <source>
        <strain evidence="3 4">DSM 24744</strain>
    </source>
</reference>
<dbReference type="Pfam" id="PF01882">
    <property type="entry name" value="DUF58"/>
    <property type="match status" value="1"/>
</dbReference>
<protein>
    <recommendedName>
        <fullName evidence="2">DUF58 domain-containing protein</fullName>
    </recommendedName>
</protein>